<dbReference type="PANTHER" id="PTHR10445">
    <property type="entry name" value="GENERAL TRANSCRIPTION FACTOR IIF SUBUNIT 2"/>
    <property type="match status" value="1"/>
</dbReference>
<feature type="region of interest" description="Disordered" evidence="10">
    <location>
        <begin position="1"/>
        <end position="51"/>
    </location>
</feature>
<evidence type="ECO:0000256" key="10">
    <source>
        <dbReference type="SAM" id="MobiDB-lite"/>
    </source>
</evidence>
<feature type="region of interest" description="Disordered" evidence="10">
    <location>
        <begin position="778"/>
        <end position="829"/>
    </location>
</feature>
<evidence type="ECO:0000256" key="9">
    <source>
        <dbReference type="SAM" id="Coils"/>
    </source>
</evidence>
<name>A0A6J2U367_DROLE</name>
<dbReference type="GO" id="GO:0003677">
    <property type="term" value="F:DNA binding"/>
    <property type="evidence" value="ECO:0007669"/>
    <property type="project" value="UniProtKB-KW"/>
</dbReference>
<feature type="compositionally biased region" description="Polar residues" evidence="10">
    <location>
        <begin position="791"/>
        <end position="804"/>
    </location>
</feature>
<feature type="compositionally biased region" description="Polar residues" evidence="10">
    <location>
        <begin position="1133"/>
        <end position="1146"/>
    </location>
</feature>
<dbReference type="GO" id="GO:0006367">
    <property type="term" value="P:transcription initiation at RNA polymerase II promoter"/>
    <property type="evidence" value="ECO:0007669"/>
    <property type="project" value="InterPro"/>
</dbReference>
<dbReference type="InterPro" id="IPR011039">
    <property type="entry name" value="TFIIF_interaction"/>
</dbReference>
<keyword evidence="7" id="KW-0539">Nucleus</keyword>
<dbReference type="Proteomes" id="UP000504634">
    <property type="component" value="Unplaced"/>
</dbReference>
<dbReference type="GO" id="GO:0005674">
    <property type="term" value="C:transcription factor TFIIF complex"/>
    <property type="evidence" value="ECO:0007669"/>
    <property type="project" value="InterPro"/>
</dbReference>
<feature type="compositionally biased region" description="Basic and acidic residues" evidence="10">
    <location>
        <begin position="808"/>
        <end position="829"/>
    </location>
</feature>
<evidence type="ECO:0000256" key="8">
    <source>
        <dbReference type="ARBA" id="ARBA00033388"/>
    </source>
</evidence>
<feature type="domain" description="TFIIF beta subunit HTH" evidence="11">
    <location>
        <begin position="1046"/>
        <end position="1110"/>
    </location>
</feature>
<feature type="region of interest" description="Disordered" evidence="10">
    <location>
        <begin position="1115"/>
        <end position="1199"/>
    </location>
</feature>
<keyword evidence="6" id="KW-0804">Transcription</keyword>
<dbReference type="AlphaFoldDB" id="A0A6J2U367"/>
<keyword evidence="5" id="KW-0238">DNA-binding</keyword>
<keyword evidence="12" id="KW-1185">Reference proteome</keyword>
<dbReference type="Gene3D" id="1.10.10.10">
    <property type="entry name" value="Winged helix-like DNA-binding domain superfamily/Winged helix DNA-binding domain"/>
    <property type="match status" value="1"/>
</dbReference>
<dbReference type="FunFam" id="1.10.10.10:FF:000035">
    <property type="entry name" value="General transcription factor IIF subunit 2"/>
    <property type="match status" value="1"/>
</dbReference>
<keyword evidence="9" id="KW-0175">Coiled coil</keyword>
<evidence type="ECO:0000256" key="4">
    <source>
        <dbReference type="ARBA" id="ARBA00023015"/>
    </source>
</evidence>
<evidence type="ECO:0000256" key="2">
    <source>
        <dbReference type="ARBA" id="ARBA00009543"/>
    </source>
</evidence>
<dbReference type="InterPro" id="IPR003196">
    <property type="entry name" value="TFIIF_beta"/>
</dbReference>
<organism evidence="12 13">
    <name type="scientific">Drosophila lebanonensis</name>
    <name type="common">Fruit fly</name>
    <name type="synonym">Scaptodrosophila lebanonensis</name>
    <dbReference type="NCBI Taxonomy" id="7225"/>
    <lineage>
        <taxon>Eukaryota</taxon>
        <taxon>Metazoa</taxon>
        <taxon>Ecdysozoa</taxon>
        <taxon>Arthropoda</taxon>
        <taxon>Hexapoda</taxon>
        <taxon>Insecta</taxon>
        <taxon>Pterygota</taxon>
        <taxon>Neoptera</taxon>
        <taxon>Endopterygota</taxon>
        <taxon>Diptera</taxon>
        <taxon>Brachycera</taxon>
        <taxon>Muscomorpha</taxon>
        <taxon>Ephydroidea</taxon>
        <taxon>Drosophilidae</taxon>
        <taxon>Scaptodrosophila</taxon>
    </lineage>
</organism>
<evidence type="ECO:0000256" key="6">
    <source>
        <dbReference type="ARBA" id="ARBA00023163"/>
    </source>
</evidence>
<dbReference type="RefSeq" id="XP_030381913.1">
    <property type="nucleotide sequence ID" value="XM_030526053.1"/>
</dbReference>
<feature type="compositionally biased region" description="Basic and acidic residues" evidence="10">
    <location>
        <begin position="1184"/>
        <end position="1199"/>
    </location>
</feature>
<keyword evidence="4" id="KW-0805">Transcription regulation</keyword>
<feature type="compositionally biased region" description="Basic and acidic residues" evidence="10">
    <location>
        <begin position="1"/>
        <end position="15"/>
    </location>
</feature>
<dbReference type="InterPro" id="IPR040450">
    <property type="entry name" value="TFIIF_beta_HTH"/>
</dbReference>
<feature type="compositionally biased region" description="Basic and acidic residues" evidence="10">
    <location>
        <begin position="163"/>
        <end position="172"/>
    </location>
</feature>
<evidence type="ECO:0000313" key="13">
    <source>
        <dbReference type="RefSeq" id="XP_030381913.1"/>
    </source>
</evidence>
<feature type="compositionally biased region" description="Basic and acidic residues" evidence="10">
    <location>
        <begin position="93"/>
        <end position="120"/>
    </location>
</feature>
<dbReference type="PANTHER" id="PTHR10445:SF0">
    <property type="entry name" value="GENERAL TRANSCRIPTION FACTOR IIF SUBUNIT 2"/>
    <property type="match status" value="1"/>
</dbReference>
<feature type="compositionally biased region" description="Basic residues" evidence="10">
    <location>
        <begin position="16"/>
        <end position="32"/>
    </location>
</feature>
<evidence type="ECO:0000313" key="12">
    <source>
        <dbReference type="Proteomes" id="UP000504634"/>
    </source>
</evidence>
<dbReference type="SUPFAM" id="SSF46785">
    <property type="entry name" value="Winged helix' DNA-binding domain"/>
    <property type="match status" value="1"/>
</dbReference>
<feature type="compositionally biased region" description="Polar residues" evidence="10">
    <location>
        <begin position="124"/>
        <end position="141"/>
    </location>
</feature>
<dbReference type="InterPro" id="IPR036388">
    <property type="entry name" value="WH-like_DNA-bd_sf"/>
</dbReference>
<evidence type="ECO:0000256" key="5">
    <source>
        <dbReference type="ARBA" id="ARBA00023125"/>
    </source>
</evidence>
<feature type="region of interest" description="Disordered" evidence="10">
    <location>
        <begin position="723"/>
        <end position="742"/>
    </location>
</feature>
<protein>
    <recommendedName>
        <fullName evidence="3">General transcription factor IIF subunit 2</fullName>
    </recommendedName>
    <alternativeName>
        <fullName evidence="8">Transcription initiation factor IIF subunit beta</fullName>
    </alternativeName>
</protein>
<accession>A0A6J2U367</accession>
<sequence>MAKESQMEKPKPFNKEKKHKQKCKKHQHKPKHVIKELGNNLNSQVPDHEKQSVRVAIRKDGKLKQHIERDELQGQQKTCELEGLQNIQQKKSKGLELARKMQKLERQQKGKSQDKARSQEECEQSSGYIEQQQIDETNECQQRARAQEQKDKGEKKKHKHKNKGVERDQKTIEHKHHQNAEGEELQQGEKEQEQQRNDEEIPQQPNCKKFKAQESEFEQISKQELEQRPKADEPNCFLESQVAELQDGIQKLSILDCQQLAHQIYYIPSPTEQNNIMLDFGNRQKVEIVFRKREIIEPTRLQKSQELVGVHKSIERQEKSKQQDLERQQKFPAVQMLQNQYELACLQKAQEIEPKKTAIKSKPSVDVQEKQKVQPFYQNQELECLQRAMEIARQHNVKGAPASGVDVKDELKSQPQAQVVELQQKSHDLEGQQRVMVAECQYKTQELACLQRAMEIELQHKPPEAEQQPVVLKVKQKLQQKDPKDEERQQLECLARAMEIERQHKVQYVERKPMLIKKKNDPEHKEKKGIQNAPKTPVVGMPKSEIVGCNYKAGEIMYLQQLEAINQQNVQNYSIQQNAYLRESQQMAQQRPQSAQEIEHRQQRAVEVSHQQRAQVVDRPPMGMQVQCEAKRKTKKNDKQEHKIKAFERQKKSHELQLEHEVERQQKHQQGALEWDRQQRTKHVKYERKALELHPQQIQKGEEGLQKVKGEERQEQKLLKKKTKELNRQRAKEIKRSQRGGEIETEVKAQELKAAQRATEVELQRKCWEKERQQKAKEQEGLRSVAESEHQQQNNNLQKYSDLSQKFKAMEPKNSERSQNKAIKLEIKKQEKQDVKNYIKREKKHTDQERKHKPKNKNQAQVPSEDEEFDEKRAHRVINISGLRNARKGWIVKLPKYVIERWNKLPLGSEVGTVRIVRPPTNRADTSPAVLLKMSEAALNADIFNPIPSMHVLENIPAQQHNAAVYGERSNGKFGIRARVVNRLDGRPAEVDQVYLDMKKRERLQLEANQRTIGILDVLPPRFLPVSDHPENIEHRKKKKAAGKRVRSNKTVVMDMLFDAFEKHQYYKLNDLVNLTNQPVNYLKSILREYCTFNTKDPHKYMWELKTEYRRYLEEDNEKSKNRSKAKKELPQSMRTSLHGKTTKSVSESDDDGEFESVGSSNEGGSSDKETSKPNSQIPDMWLDPEKLEEVKQERNASF</sequence>
<evidence type="ECO:0000256" key="1">
    <source>
        <dbReference type="ARBA" id="ARBA00004123"/>
    </source>
</evidence>
<reference evidence="13" key="1">
    <citation type="submission" date="2025-08" db="UniProtKB">
        <authorList>
            <consortium name="RefSeq"/>
        </authorList>
    </citation>
    <scope>IDENTIFICATION</scope>
    <source>
        <strain evidence="13">11010-0011.00</strain>
        <tissue evidence="13">Whole body</tissue>
    </source>
</reference>
<evidence type="ECO:0000256" key="7">
    <source>
        <dbReference type="ARBA" id="ARBA00023242"/>
    </source>
</evidence>
<dbReference type="SUPFAM" id="SSF50916">
    <property type="entry name" value="Rap30/74 interaction domains"/>
    <property type="match status" value="1"/>
</dbReference>
<dbReference type="InterPro" id="IPR036390">
    <property type="entry name" value="WH_DNA-bd_sf"/>
</dbReference>
<feature type="region of interest" description="Disordered" evidence="10">
    <location>
        <begin position="842"/>
        <end position="870"/>
    </location>
</feature>
<dbReference type="OrthoDB" id="26094at2759"/>
<feature type="compositionally biased region" description="Low complexity" evidence="10">
    <location>
        <begin position="1156"/>
        <end position="1165"/>
    </location>
</feature>
<feature type="region of interest" description="Disordered" evidence="10">
    <location>
        <begin position="84"/>
        <end position="218"/>
    </location>
</feature>
<proteinExistence type="inferred from homology"/>
<comment type="similarity">
    <text evidence="2">Belongs to the TFIIF beta subunit family.</text>
</comment>
<dbReference type="GO" id="GO:0006368">
    <property type="term" value="P:transcription elongation by RNA polymerase II"/>
    <property type="evidence" value="ECO:0007669"/>
    <property type="project" value="UniProtKB-ARBA"/>
</dbReference>
<feature type="coiled-coil region" evidence="9">
    <location>
        <begin position="630"/>
        <end position="664"/>
    </location>
</feature>
<dbReference type="Pfam" id="PF02270">
    <property type="entry name" value="TFIIF_beta"/>
    <property type="match status" value="1"/>
</dbReference>
<feature type="compositionally biased region" description="Basic and acidic residues" evidence="10">
    <location>
        <begin position="145"/>
        <end position="154"/>
    </location>
</feature>
<evidence type="ECO:0000259" key="11">
    <source>
        <dbReference type="Pfam" id="PF02270"/>
    </source>
</evidence>
<comment type="subcellular location">
    <subcellularLocation>
        <location evidence="1">Nucleus</location>
    </subcellularLocation>
</comment>
<dbReference type="GeneID" id="115629562"/>
<evidence type="ECO:0000256" key="3">
    <source>
        <dbReference type="ARBA" id="ARBA00020815"/>
    </source>
</evidence>
<gene>
    <name evidence="13" type="primary">LOC115629562</name>
</gene>
<feature type="compositionally biased region" description="Basic and acidic residues" evidence="10">
    <location>
        <begin position="778"/>
        <end position="790"/>
    </location>
</feature>
<feature type="compositionally biased region" description="Basic and acidic residues" evidence="10">
    <location>
        <begin position="187"/>
        <end position="199"/>
    </location>
</feature>